<reference evidence="6 7" key="1">
    <citation type="submission" date="2014-04" db="EMBL/GenBank/DDBJ databases">
        <authorList>
            <consortium name="DOE Joint Genome Institute"/>
            <person name="Kuo A."/>
            <person name="Ruytinx J."/>
            <person name="Rineau F."/>
            <person name="Colpaert J."/>
            <person name="Kohler A."/>
            <person name="Nagy L.G."/>
            <person name="Floudas D."/>
            <person name="Copeland A."/>
            <person name="Barry K.W."/>
            <person name="Cichocki N."/>
            <person name="Veneault-Fourrey C."/>
            <person name="LaButti K."/>
            <person name="Lindquist E.A."/>
            <person name="Lipzen A."/>
            <person name="Lundell T."/>
            <person name="Morin E."/>
            <person name="Murat C."/>
            <person name="Sun H."/>
            <person name="Tunlid A."/>
            <person name="Henrissat B."/>
            <person name="Grigoriev I.V."/>
            <person name="Hibbett D.S."/>
            <person name="Martin F."/>
            <person name="Nordberg H.P."/>
            <person name="Cantor M.N."/>
            <person name="Hua S.X."/>
        </authorList>
    </citation>
    <scope>NUCLEOTIDE SEQUENCE [LARGE SCALE GENOMIC DNA]</scope>
    <source>
        <strain evidence="6 7">UH-Slu-Lm8-n1</strain>
    </source>
</reference>
<dbReference type="SUPFAM" id="SSF140996">
    <property type="entry name" value="Hermes dimerisation domain"/>
    <property type="match status" value="1"/>
</dbReference>
<proteinExistence type="predicted"/>
<sequence length="96" mass="11255">KEKVTYSHWQHTRAETKAKLVRWVSESLRPFEIVKDKGFQSLMKTGRPEYYIPSPSTVARDVRLVFAWTRVQIARMIKGYPGKVNFTTDSWTSPNH</sequence>
<evidence type="ECO:0008006" key="8">
    <source>
        <dbReference type="Google" id="ProtNLM"/>
    </source>
</evidence>
<evidence type="ECO:0000256" key="3">
    <source>
        <dbReference type="ARBA" id="ARBA00022771"/>
    </source>
</evidence>
<comment type="subcellular location">
    <subcellularLocation>
        <location evidence="1">Nucleus</location>
    </subcellularLocation>
</comment>
<reference evidence="7" key="2">
    <citation type="submission" date="2015-01" db="EMBL/GenBank/DDBJ databases">
        <title>Evolutionary Origins and Diversification of the Mycorrhizal Mutualists.</title>
        <authorList>
            <consortium name="DOE Joint Genome Institute"/>
            <consortium name="Mycorrhizal Genomics Consortium"/>
            <person name="Kohler A."/>
            <person name="Kuo A."/>
            <person name="Nagy L.G."/>
            <person name="Floudas D."/>
            <person name="Copeland A."/>
            <person name="Barry K.W."/>
            <person name="Cichocki N."/>
            <person name="Veneault-Fourrey C."/>
            <person name="LaButti K."/>
            <person name="Lindquist E.A."/>
            <person name="Lipzen A."/>
            <person name="Lundell T."/>
            <person name="Morin E."/>
            <person name="Murat C."/>
            <person name="Riley R."/>
            <person name="Ohm R."/>
            <person name="Sun H."/>
            <person name="Tunlid A."/>
            <person name="Henrissat B."/>
            <person name="Grigoriev I.V."/>
            <person name="Hibbett D.S."/>
            <person name="Martin F."/>
        </authorList>
    </citation>
    <scope>NUCLEOTIDE SEQUENCE [LARGE SCALE GENOMIC DNA]</scope>
    <source>
        <strain evidence="7">UH-Slu-Lm8-n1</strain>
    </source>
</reference>
<evidence type="ECO:0000256" key="1">
    <source>
        <dbReference type="ARBA" id="ARBA00004123"/>
    </source>
</evidence>
<accession>A0A0D0AEN4</accession>
<keyword evidence="5" id="KW-0539">Nucleus</keyword>
<evidence type="ECO:0000256" key="4">
    <source>
        <dbReference type="ARBA" id="ARBA00022833"/>
    </source>
</evidence>
<keyword evidence="3" id="KW-0863">Zinc-finger</keyword>
<keyword evidence="4" id="KW-0862">Zinc</keyword>
<evidence type="ECO:0000313" key="6">
    <source>
        <dbReference type="EMBL" id="KIK36564.1"/>
    </source>
</evidence>
<dbReference type="InterPro" id="IPR052035">
    <property type="entry name" value="ZnF_BED_domain_contain"/>
</dbReference>
<feature type="non-terminal residue" evidence="6">
    <location>
        <position position="1"/>
    </location>
</feature>
<dbReference type="HOGENOM" id="CLU_167975_1_0_1"/>
<dbReference type="PANTHER" id="PTHR46481">
    <property type="entry name" value="ZINC FINGER BED DOMAIN-CONTAINING PROTEIN 4"/>
    <property type="match status" value="1"/>
</dbReference>
<keyword evidence="2" id="KW-0479">Metal-binding</keyword>
<name>A0A0D0AEN4_9AGAM</name>
<gene>
    <name evidence="6" type="ORF">CY34DRAFT_40414</name>
</gene>
<dbReference type="GO" id="GO:0005634">
    <property type="term" value="C:nucleus"/>
    <property type="evidence" value="ECO:0007669"/>
    <property type="project" value="UniProtKB-SubCell"/>
</dbReference>
<keyword evidence="7" id="KW-1185">Reference proteome</keyword>
<organism evidence="6 7">
    <name type="scientific">Suillus luteus UH-Slu-Lm8-n1</name>
    <dbReference type="NCBI Taxonomy" id="930992"/>
    <lineage>
        <taxon>Eukaryota</taxon>
        <taxon>Fungi</taxon>
        <taxon>Dikarya</taxon>
        <taxon>Basidiomycota</taxon>
        <taxon>Agaricomycotina</taxon>
        <taxon>Agaricomycetes</taxon>
        <taxon>Agaricomycetidae</taxon>
        <taxon>Boletales</taxon>
        <taxon>Suillineae</taxon>
        <taxon>Suillaceae</taxon>
        <taxon>Suillus</taxon>
    </lineage>
</organism>
<evidence type="ECO:0000256" key="2">
    <source>
        <dbReference type="ARBA" id="ARBA00022723"/>
    </source>
</evidence>
<dbReference type="Proteomes" id="UP000054485">
    <property type="component" value="Unassembled WGS sequence"/>
</dbReference>
<dbReference type="EMBL" id="KN835519">
    <property type="protein sequence ID" value="KIK36564.1"/>
    <property type="molecule type" value="Genomic_DNA"/>
</dbReference>
<protein>
    <recommendedName>
        <fullName evidence="8">Transposase</fullName>
    </recommendedName>
</protein>
<evidence type="ECO:0000313" key="7">
    <source>
        <dbReference type="Proteomes" id="UP000054485"/>
    </source>
</evidence>
<dbReference type="Gene3D" id="1.10.10.1070">
    <property type="entry name" value="Zinc finger, BED domain-containing"/>
    <property type="match status" value="1"/>
</dbReference>
<dbReference type="InParanoid" id="A0A0D0AEN4"/>
<feature type="non-terminal residue" evidence="6">
    <location>
        <position position="96"/>
    </location>
</feature>
<dbReference type="OrthoDB" id="2750554at2759"/>
<dbReference type="PANTHER" id="PTHR46481:SF10">
    <property type="entry name" value="ZINC FINGER BED DOMAIN-CONTAINING PROTEIN 39"/>
    <property type="match status" value="1"/>
</dbReference>
<evidence type="ECO:0000256" key="5">
    <source>
        <dbReference type="ARBA" id="ARBA00023242"/>
    </source>
</evidence>
<dbReference type="AlphaFoldDB" id="A0A0D0AEN4"/>
<dbReference type="GO" id="GO:0008270">
    <property type="term" value="F:zinc ion binding"/>
    <property type="evidence" value="ECO:0007669"/>
    <property type="project" value="UniProtKB-KW"/>
</dbReference>